<name>V4SR53_CITCL</name>
<sequence>MASFAISASSQRACSSNHVTKKQPSQTRTGRSLGTKQVSNVVALNVDGQKSLDIVEQQDKSSKSSSRTSKPNVAENDDLDTQSSHPKFNDARWKNGTWDLNMFVKDGKMDWDAVIVAEARRRKFLEMYPDSATNEEPVVFRSSIIPWWAWLLHSYLPQAELLNGRAAMVGFFIGYIVDALTGLDVVGQTGNFICKAGVFVTVAGNGIILFRKKEGFQNLKNLADEAALYDKQWEASWQDQKPSGPGKKI</sequence>
<dbReference type="eggNOG" id="ENOG502QV78">
    <property type="taxonomic scope" value="Eukaryota"/>
</dbReference>
<dbReference type="Proteomes" id="UP000030687">
    <property type="component" value="Unassembled WGS sequence"/>
</dbReference>
<feature type="region of interest" description="Disordered" evidence="5">
    <location>
        <begin position="1"/>
        <end position="90"/>
    </location>
</feature>
<keyword evidence="2" id="KW-0812">Transmembrane</keyword>
<dbReference type="Gramene" id="ESR50278">
    <property type="protein sequence ID" value="ESR50278"/>
    <property type="gene ID" value="CICLE_v10033513mg"/>
</dbReference>
<dbReference type="OrthoDB" id="566010at2759"/>
<evidence type="ECO:0000313" key="7">
    <source>
        <dbReference type="Proteomes" id="UP000030687"/>
    </source>
</evidence>
<evidence type="ECO:0000256" key="5">
    <source>
        <dbReference type="SAM" id="MobiDB-lite"/>
    </source>
</evidence>
<keyword evidence="7" id="KW-1185">Reference proteome</keyword>
<proteinExistence type="predicted"/>
<evidence type="ECO:0000256" key="1">
    <source>
        <dbReference type="ARBA" id="ARBA00004141"/>
    </source>
</evidence>
<keyword evidence="4" id="KW-0472">Membrane</keyword>
<dbReference type="STRING" id="85681.V4SR53"/>
<dbReference type="InParanoid" id="V4SR53"/>
<dbReference type="GO" id="GO:0016020">
    <property type="term" value="C:membrane"/>
    <property type="evidence" value="ECO:0007669"/>
    <property type="project" value="UniProtKB-SubCell"/>
</dbReference>
<dbReference type="PANTHER" id="PTHR14154">
    <property type="entry name" value="UPF0041 BRAIN PROTEIN 44-RELATED"/>
    <property type="match status" value="1"/>
</dbReference>
<evidence type="ECO:0000256" key="2">
    <source>
        <dbReference type="ARBA" id="ARBA00022692"/>
    </source>
</evidence>
<dbReference type="SUPFAM" id="SSF103511">
    <property type="entry name" value="Chlorophyll a-b binding protein"/>
    <property type="match status" value="1"/>
</dbReference>
<gene>
    <name evidence="6" type="ORF">CICLE_v10033513mg</name>
</gene>
<reference evidence="6 7" key="1">
    <citation type="submission" date="2013-10" db="EMBL/GenBank/DDBJ databases">
        <authorList>
            <consortium name="International Citrus Genome Consortium"/>
            <person name="Jenkins J."/>
            <person name="Schmutz J."/>
            <person name="Prochnik S."/>
            <person name="Rokhsar D."/>
            <person name="Gmitter F."/>
            <person name="Ollitrault P."/>
            <person name="Machado M."/>
            <person name="Talon M."/>
            <person name="Wincker P."/>
            <person name="Jaillon O."/>
            <person name="Morgante M."/>
        </authorList>
    </citation>
    <scope>NUCLEOTIDE SEQUENCE</scope>
    <source>
        <strain evidence="7">cv. Clemenules</strain>
    </source>
</reference>
<keyword evidence="3" id="KW-1133">Transmembrane helix</keyword>
<evidence type="ECO:0000256" key="3">
    <source>
        <dbReference type="ARBA" id="ARBA00022989"/>
    </source>
</evidence>
<dbReference type="EMBL" id="KI536726">
    <property type="protein sequence ID" value="ESR50278.1"/>
    <property type="molecule type" value="Genomic_DNA"/>
</dbReference>
<dbReference type="KEGG" id="cic:CICLE_v10033513mg"/>
<feature type="compositionally biased region" description="Polar residues" evidence="5">
    <location>
        <begin position="1"/>
        <end position="42"/>
    </location>
</feature>
<organism evidence="6 7">
    <name type="scientific">Citrus clementina</name>
    <name type="common">Clementine</name>
    <name type="synonym">Citrus deliciosa x Citrus sinensis</name>
    <dbReference type="NCBI Taxonomy" id="85681"/>
    <lineage>
        <taxon>Eukaryota</taxon>
        <taxon>Viridiplantae</taxon>
        <taxon>Streptophyta</taxon>
        <taxon>Embryophyta</taxon>
        <taxon>Tracheophyta</taxon>
        <taxon>Spermatophyta</taxon>
        <taxon>Magnoliopsida</taxon>
        <taxon>eudicotyledons</taxon>
        <taxon>Gunneridae</taxon>
        <taxon>Pentapetalae</taxon>
        <taxon>rosids</taxon>
        <taxon>malvids</taxon>
        <taxon>Sapindales</taxon>
        <taxon>Rutaceae</taxon>
        <taxon>Aurantioideae</taxon>
        <taxon>Citrus</taxon>
    </lineage>
</organism>
<evidence type="ECO:0000313" key="6">
    <source>
        <dbReference type="EMBL" id="ESR50278.1"/>
    </source>
</evidence>
<dbReference type="OMA" id="PWWAWMM"/>
<evidence type="ECO:0000256" key="4">
    <source>
        <dbReference type="ARBA" id="ARBA00023136"/>
    </source>
</evidence>
<protein>
    <submittedName>
        <fullName evidence="6">Uncharacterized protein</fullName>
    </submittedName>
</protein>
<accession>V4SR53</accession>
<dbReference type="AlphaFoldDB" id="V4SR53"/>
<comment type="subcellular location">
    <subcellularLocation>
        <location evidence="1">Membrane</location>
        <topology evidence="1">Multi-pass membrane protein</topology>
    </subcellularLocation>
</comment>